<comment type="caution">
    <text evidence="6">The sequence shown here is derived from an EMBL/GenBank/DDBJ whole genome shotgun (WGS) entry which is preliminary data.</text>
</comment>
<keyword evidence="1" id="KW-0805">Transcription regulation</keyword>
<dbReference type="InterPro" id="IPR009057">
    <property type="entry name" value="Homeodomain-like_sf"/>
</dbReference>
<dbReference type="EMBL" id="WIAO01000026">
    <property type="protein sequence ID" value="MQM27642.1"/>
    <property type="molecule type" value="Genomic_DNA"/>
</dbReference>
<evidence type="ECO:0000259" key="5">
    <source>
        <dbReference type="PROSITE" id="PS01124"/>
    </source>
</evidence>
<evidence type="ECO:0000256" key="4">
    <source>
        <dbReference type="SAM" id="MobiDB-lite"/>
    </source>
</evidence>
<evidence type="ECO:0000313" key="6">
    <source>
        <dbReference type="EMBL" id="MQM27642.1"/>
    </source>
</evidence>
<feature type="compositionally biased region" description="Polar residues" evidence="4">
    <location>
        <begin position="314"/>
        <end position="327"/>
    </location>
</feature>
<feature type="domain" description="HTH araC/xylS-type" evidence="5">
    <location>
        <begin position="203"/>
        <end position="301"/>
    </location>
</feature>
<dbReference type="Pfam" id="PF12852">
    <property type="entry name" value="Cupin_6"/>
    <property type="match status" value="1"/>
</dbReference>
<protein>
    <submittedName>
        <fullName evidence="6">Helix-turn-helix domain-containing protein</fullName>
    </submittedName>
</protein>
<dbReference type="SUPFAM" id="SSF46689">
    <property type="entry name" value="Homeodomain-like"/>
    <property type="match status" value="2"/>
</dbReference>
<dbReference type="AlphaFoldDB" id="A0A6L5GD65"/>
<feature type="region of interest" description="Disordered" evidence="4">
    <location>
        <begin position="305"/>
        <end position="327"/>
    </location>
</feature>
<dbReference type="PROSITE" id="PS01124">
    <property type="entry name" value="HTH_ARAC_FAMILY_2"/>
    <property type="match status" value="1"/>
</dbReference>
<keyword evidence="2" id="KW-0238">DNA-binding</keyword>
<dbReference type="InterPro" id="IPR018060">
    <property type="entry name" value="HTH_AraC"/>
</dbReference>
<dbReference type="GO" id="GO:0043565">
    <property type="term" value="F:sequence-specific DNA binding"/>
    <property type="evidence" value="ECO:0007669"/>
    <property type="project" value="InterPro"/>
</dbReference>
<reference evidence="6 7" key="1">
    <citation type="submission" date="2019-10" db="EMBL/GenBank/DDBJ databases">
        <title>Glycomyces albidus sp. nov., a novel actinomycete isolated from rhizosphere soil of wheat (Triticum aestivum L.).</title>
        <authorList>
            <person name="Qian L."/>
        </authorList>
    </citation>
    <scope>NUCLEOTIDE SEQUENCE [LARGE SCALE GENOMIC DNA]</scope>
    <source>
        <strain evidence="6 7">NEAU-7082</strain>
    </source>
</reference>
<dbReference type="Pfam" id="PF12833">
    <property type="entry name" value="HTH_18"/>
    <property type="match status" value="1"/>
</dbReference>
<dbReference type="InterPro" id="IPR050204">
    <property type="entry name" value="AraC_XylS_family_regulators"/>
</dbReference>
<accession>A0A6L5GD65</accession>
<dbReference type="Proteomes" id="UP000477750">
    <property type="component" value="Unassembled WGS sequence"/>
</dbReference>
<dbReference type="PANTHER" id="PTHR46796">
    <property type="entry name" value="HTH-TYPE TRANSCRIPTIONAL ACTIVATOR RHAS-RELATED"/>
    <property type="match status" value="1"/>
</dbReference>
<dbReference type="PANTHER" id="PTHR46796:SF7">
    <property type="entry name" value="ARAC FAMILY TRANSCRIPTIONAL REGULATOR"/>
    <property type="match status" value="1"/>
</dbReference>
<sequence>MADHLSQVFDLVEVRGVVSGGFAARGPWGSGGDIGERMKFIAMVSGRAVLRTDGIDVPIVLETGDVAILNGRSWLRLEGGEGDGPRREVEPDFGFGINRQDAVELGTDDLVIGGRVDLNDGGRELLARALPPLAHVRASAAAAPTVRVLLAHLFEEGAADRMGSAFALRQYGQLLLLEVIRSYVDQAELPPGWLRVLTDERLRPALRLMHAEPGTSWGLEALARAAAMSRTSFAERFRALAGVPPLTYLHRWRILLAQRALRDGDVRVGALAFELGYGSESAFSTAFKRETGESPLQYRRRLRDEGGAGADQVLSGSVPLSTATTRS</sequence>
<evidence type="ECO:0000256" key="2">
    <source>
        <dbReference type="ARBA" id="ARBA00023125"/>
    </source>
</evidence>
<keyword evidence="3" id="KW-0804">Transcription</keyword>
<keyword evidence="7" id="KW-1185">Reference proteome</keyword>
<evidence type="ECO:0000313" key="7">
    <source>
        <dbReference type="Proteomes" id="UP000477750"/>
    </source>
</evidence>
<name>A0A6L5GD65_9ACTN</name>
<dbReference type="SMART" id="SM00342">
    <property type="entry name" value="HTH_ARAC"/>
    <property type="match status" value="1"/>
</dbReference>
<dbReference type="PRINTS" id="PR00032">
    <property type="entry name" value="HTHARAC"/>
</dbReference>
<gene>
    <name evidence="6" type="ORF">GFD30_19010</name>
</gene>
<dbReference type="GO" id="GO:0003700">
    <property type="term" value="F:DNA-binding transcription factor activity"/>
    <property type="evidence" value="ECO:0007669"/>
    <property type="project" value="InterPro"/>
</dbReference>
<evidence type="ECO:0000256" key="3">
    <source>
        <dbReference type="ARBA" id="ARBA00023163"/>
    </source>
</evidence>
<evidence type="ECO:0000256" key="1">
    <source>
        <dbReference type="ARBA" id="ARBA00023015"/>
    </source>
</evidence>
<dbReference type="RefSeq" id="WP_153026764.1">
    <property type="nucleotide sequence ID" value="NZ_WIAO01000026.1"/>
</dbReference>
<proteinExistence type="predicted"/>
<dbReference type="InterPro" id="IPR020449">
    <property type="entry name" value="Tscrpt_reg_AraC-type_HTH"/>
</dbReference>
<organism evidence="6 7">
    <name type="scientific">Glycomyces albidus</name>
    <dbReference type="NCBI Taxonomy" id="2656774"/>
    <lineage>
        <taxon>Bacteria</taxon>
        <taxon>Bacillati</taxon>
        <taxon>Actinomycetota</taxon>
        <taxon>Actinomycetes</taxon>
        <taxon>Glycomycetales</taxon>
        <taxon>Glycomycetaceae</taxon>
        <taxon>Glycomyces</taxon>
    </lineage>
</organism>
<dbReference type="InterPro" id="IPR032783">
    <property type="entry name" value="AraC_lig"/>
</dbReference>
<dbReference type="PROSITE" id="PS00041">
    <property type="entry name" value="HTH_ARAC_FAMILY_1"/>
    <property type="match status" value="1"/>
</dbReference>
<dbReference type="InterPro" id="IPR018062">
    <property type="entry name" value="HTH_AraC-typ_CS"/>
</dbReference>
<dbReference type="Gene3D" id="1.10.10.60">
    <property type="entry name" value="Homeodomain-like"/>
    <property type="match status" value="2"/>
</dbReference>